<feature type="region of interest" description="Disordered" evidence="1">
    <location>
        <begin position="616"/>
        <end position="638"/>
    </location>
</feature>
<dbReference type="Gene3D" id="3.40.50.1820">
    <property type="entry name" value="alpha/beta hydrolase"/>
    <property type="match status" value="2"/>
</dbReference>
<feature type="transmembrane region" description="Helical" evidence="2">
    <location>
        <begin position="51"/>
        <end position="69"/>
    </location>
</feature>
<dbReference type="Pfam" id="PF03583">
    <property type="entry name" value="LIP"/>
    <property type="match status" value="1"/>
</dbReference>
<keyword evidence="2" id="KW-0472">Membrane</keyword>
<keyword evidence="2" id="KW-1133">Transmembrane helix</keyword>
<evidence type="ECO:0000256" key="1">
    <source>
        <dbReference type="SAM" id="MobiDB-lite"/>
    </source>
</evidence>
<protein>
    <submittedName>
        <fullName evidence="3">Alpha/beta hydrolase</fullName>
    </submittedName>
</protein>
<comment type="caution">
    <text evidence="3">The sequence shown here is derived from an EMBL/GenBank/DDBJ whole genome shotgun (WGS) entry which is preliminary data.</text>
</comment>
<feature type="transmembrane region" description="Helical" evidence="2">
    <location>
        <begin position="90"/>
        <end position="106"/>
    </location>
</feature>
<reference evidence="3 4" key="1">
    <citation type="submission" date="2021-02" db="EMBL/GenBank/DDBJ databases">
        <title>Draft genome and description of Leucobacter sp nov strain Marseille-Q4368.</title>
        <authorList>
            <person name="Boxberger M."/>
            <person name="La Scola B."/>
        </authorList>
    </citation>
    <scope>NUCLEOTIDE SEQUENCE [LARGE SCALE GENOMIC DNA]</scope>
    <source>
        <strain evidence="3 4">Marseille-Q4368</strain>
    </source>
</reference>
<accession>A0ABS5M326</accession>
<feature type="transmembrane region" description="Helical" evidence="2">
    <location>
        <begin position="227"/>
        <end position="246"/>
    </location>
</feature>
<dbReference type="SUPFAM" id="SSF53474">
    <property type="entry name" value="alpha/beta-Hydrolases"/>
    <property type="match status" value="1"/>
</dbReference>
<dbReference type="InterPro" id="IPR005152">
    <property type="entry name" value="Lipase_secreted"/>
</dbReference>
<dbReference type="PANTHER" id="PTHR34853">
    <property type="match status" value="1"/>
</dbReference>
<dbReference type="InterPro" id="IPR005325">
    <property type="entry name" value="DUF308_memb"/>
</dbReference>
<feature type="transmembrane region" description="Helical" evidence="2">
    <location>
        <begin position="176"/>
        <end position="195"/>
    </location>
</feature>
<evidence type="ECO:0000313" key="3">
    <source>
        <dbReference type="EMBL" id="MBS3181600.1"/>
    </source>
</evidence>
<feature type="region of interest" description="Disordered" evidence="1">
    <location>
        <begin position="1"/>
        <end position="20"/>
    </location>
</feature>
<feature type="transmembrane region" description="Helical" evidence="2">
    <location>
        <begin position="25"/>
        <end position="45"/>
    </location>
</feature>
<dbReference type="Proteomes" id="UP000811492">
    <property type="component" value="Unassembled WGS sequence"/>
</dbReference>
<keyword evidence="4" id="KW-1185">Reference proteome</keyword>
<dbReference type="GO" id="GO:0016787">
    <property type="term" value="F:hydrolase activity"/>
    <property type="evidence" value="ECO:0007669"/>
    <property type="project" value="UniProtKB-KW"/>
</dbReference>
<feature type="compositionally biased region" description="Polar residues" evidence="1">
    <location>
        <begin position="10"/>
        <end position="20"/>
    </location>
</feature>
<keyword evidence="3" id="KW-0378">Hydrolase</keyword>
<sequence length="638" mass="66112">MDRVRPAPRGSSQGRPPVTSRFSRTASRVLFGAAAVALGVALIFAPVAVHGIAIITGLGLISVGAGSFFRPSPAVGGPEGAPRIPSLTRLVGGALVALGALMALWPDAGAPWLAFLVGAALVVHGALALWNAITGRDGWHADARAASAIMGAATIVLGVVAFSWPVLTLTVFRLGLALWLVAVGLHAIWDAVVWLRSARVGGALEVGAPVRDASSRTGARPSRLRRWARTVGAVASLAAAALLAWGSGTVLGGSPMPQPGAFYSPPADVPGAPGQLLRSEPLDSGVPEGARAWKILYTTTHPDGTPAVSSGTVLAPVEPTKRPLPLLSIAHGTTGVVAQCAPSMSAAPFSDGAGTALAEMVAQHGWVAVTSDYVGLGTRGVHPYLVGDAEARNVLDASRAVQQLDAVTTTTETVVWGHSQGGQGALWTGQIAEDYAPELTVRGVAAFAPAADLFGLAEVDKNDAAGKTVSAYIATTWARLYPDLDLRSQLTPGSQGPVEHIRSLCFNGSDVLAAILRGSQIPNQIFPDRLLNGEFGDRLKAQTPVGPFPAPVLVAQGRADPLVRPEMQRDWVEARCTDGVDIDYRTFPGLSHNTLVAADSPLTPQIVQWTLDRWEGKPATPNCDDLPASTPDAEQTPG</sequence>
<feature type="transmembrane region" description="Helical" evidence="2">
    <location>
        <begin position="112"/>
        <end position="133"/>
    </location>
</feature>
<gene>
    <name evidence="3" type="ORF">JSQ98_05250</name>
</gene>
<dbReference type="PANTHER" id="PTHR34853:SF1">
    <property type="entry name" value="LIPASE 5"/>
    <property type="match status" value="1"/>
</dbReference>
<dbReference type="InterPro" id="IPR029058">
    <property type="entry name" value="AB_hydrolase_fold"/>
</dbReference>
<feature type="transmembrane region" description="Helical" evidence="2">
    <location>
        <begin position="145"/>
        <end position="164"/>
    </location>
</feature>
<dbReference type="EMBL" id="JAFEVO010000001">
    <property type="protein sequence ID" value="MBS3181600.1"/>
    <property type="molecule type" value="Genomic_DNA"/>
</dbReference>
<name>A0ABS5M326_9MICO</name>
<organism evidence="3 4">
    <name type="scientific">Leucobacter manosquensis</name>
    <dbReference type="NCBI Taxonomy" id="2810611"/>
    <lineage>
        <taxon>Bacteria</taxon>
        <taxon>Bacillati</taxon>
        <taxon>Actinomycetota</taxon>
        <taxon>Actinomycetes</taxon>
        <taxon>Micrococcales</taxon>
        <taxon>Microbacteriaceae</taxon>
        <taxon>Leucobacter</taxon>
    </lineage>
</organism>
<dbReference type="Pfam" id="PF03729">
    <property type="entry name" value="DUF308"/>
    <property type="match status" value="2"/>
</dbReference>
<evidence type="ECO:0000313" key="4">
    <source>
        <dbReference type="Proteomes" id="UP000811492"/>
    </source>
</evidence>
<proteinExistence type="predicted"/>
<keyword evidence="2" id="KW-0812">Transmembrane</keyword>
<evidence type="ECO:0000256" key="2">
    <source>
        <dbReference type="SAM" id="Phobius"/>
    </source>
</evidence>